<comment type="caution">
    <text evidence="3">The sequence shown here is derived from an EMBL/GenBank/DDBJ whole genome shotgun (WGS) entry which is preliminary data.</text>
</comment>
<reference evidence="4" key="1">
    <citation type="journal article" date="2019" name="Int. J. Syst. Evol. Microbiol.">
        <title>The Global Catalogue of Microorganisms (GCM) 10K type strain sequencing project: providing services to taxonomists for standard genome sequencing and annotation.</title>
        <authorList>
            <consortium name="The Broad Institute Genomics Platform"/>
            <consortium name="The Broad Institute Genome Sequencing Center for Infectious Disease"/>
            <person name="Wu L."/>
            <person name="Ma J."/>
        </authorList>
    </citation>
    <scope>NUCLEOTIDE SEQUENCE [LARGE SCALE GENOMIC DNA]</scope>
    <source>
        <strain evidence="4">CGMCC 1.18575</strain>
    </source>
</reference>
<accession>A0ABW0I056</accession>
<proteinExistence type="predicted"/>
<gene>
    <name evidence="3" type="ORF">ACFPOF_22345</name>
</gene>
<dbReference type="InterPro" id="IPR051450">
    <property type="entry name" value="Gfo/Idh/MocA_Oxidoreductases"/>
</dbReference>
<dbReference type="SUPFAM" id="SSF51735">
    <property type="entry name" value="NAD(P)-binding Rossmann-fold domains"/>
    <property type="match status" value="1"/>
</dbReference>
<feature type="domain" description="GFO/IDH/MocA-like oxidoreductase" evidence="2">
    <location>
        <begin position="132"/>
        <end position="249"/>
    </location>
</feature>
<dbReference type="Pfam" id="PF22725">
    <property type="entry name" value="GFO_IDH_MocA_C3"/>
    <property type="match status" value="1"/>
</dbReference>
<evidence type="ECO:0000313" key="3">
    <source>
        <dbReference type="EMBL" id="MFC5405492.1"/>
    </source>
</evidence>
<dbReference type="Proteomes" id="UP001596113">
    <property type="component" value="Unassembled WGS sequence"/>
</dbReference>
<dbReference type="RefSeq" id="WP_378136768.1">
    <property type="nucleotide sequence ID" value="NZ_JBHSMI010000029.1"/>
</dbReference>
<keyword evidence="4" id="KW-1185">Reference proteome</keyword>
<dbReference type="InterPro" id="IPR036291">
    <property type="entry name" value="NAD(P)-bd_dom_sf"/>
</dbReference>
<dbReference type="EMBL" id="JBHSMI010000029">
    <property type="protein sequence ID" value="MFC5405492.1"/>
    <property type="molecule type" value="Genomic_DNA"/>
</dbReference>
<organism evidence="3 4">
    <name type="scientific">Cohnella soli</name>
    <dbReference type="NCBI Taxonomy" id="425005"/>
    <lineage>
        <taxon>Bacteria</taxon>
        <taxon>Bacillati</taxon>
        <taxon>Bacillota</taxon>
        <taxon>Bacilli</taxon>
        <taxon>Bacillales</taxon>
        <taxon>Paenibacillaceae</taxon>
        <taxon>Cohnella</taxon>
    </lineage>
</organism>
<dbReference type="InterPro" id="IPR000683">
    <property type="entry name" value="Gfo/Idh/MocA-like_OxRdtase_N"/>
</dbReference>
<evidence type="ECO:0000259" key="2">
    <source>
        <dbReference type="Pfam" id="PF22725"/>
    </source>
</evidence>
<name>A0ABW0I056_9BACL</name>
<dbReference type="PANTHER" id="PTHR43377">
    <property type="entry name" value="BILIVERDIN REDUCTASE A"/>
    <property type="match status" value="1"/>
</dbReference>
<feature type="domain" description="Gfo/Idh/MocA-like oxidoreductase N-terminal" evidence="1">
    <location>
        <begin position="3"/>
        <end position="123"/>
    </location>
</feature>
<dbReference type="SUPFAM" id="SSF55347">
    <property type="entry name" value="Glyceraldehyde-3-phosphate dehydrogenase-like, C-terminal domain"/>
    <property type="match status" value="1"/>
</dbReference>
<evidence type="ECO:0000313" key="4">
    <source>
        <dbReference type="Proteomes" id="UP001596113"/>
    </source>
</evidence>
<dbReference type="InterPro" id="IPR055170">
    <property type="entry name" value="GFO_IDH_MocA-like_dom"/>
</dbReference>
<evidence type="ECO:0000259" key="1">
    <source>
        <dbReference type="Pfam" id="PF01408"/>
    </source>
</evidence>
<dbReference type="Gene3D" id="3.30.360.10">
    <property type="entry name" value="Dihydrodipicolinate Reductase, domain 2"/>
    <property type="match status" value="1"/>
</dbReference>
<sequence>MLVKIGLIGAGFMGGMHAACYEALLQSHDFKLTAVADDNLRKAEEVAAKFGAQAFGSAAELLENGDVTAVDICLPTFLHAETAITAMNRGLDVFIEKPVCLNEEEAERLLQTQYRTGVKVMVGQVIRFWPEYVELKALADSGAYGKIVSAVFSRVSPKPDWAWQGWLDDPAKSGSAALDLHIHDVDFIRYLLGDPQNIRSMAVSEGGAKNHIFSLYEYPDAIVSLEGGWDYPASFPFEMAYRVKFERATVVFSSAKQPTFSIYEENGAVIEKSLELDVGKAGGGGNISSLGGYYSELRYFVDRLLHNEPIANSTLQDGCDSLKLTLREIAIAESAS</sequence>
<protein>
    <submittedName>
        <fullName evidence="3">Gfo/Idh/MocA family protein</fullName>
    </submittedName>
</protein>
<dbReference type="Pfam" id="PF01408">
    <property type="entry name" value="GFO_IDH_MocA"/>
    <property type="match status" value="1"/>
</dbReference>
<dbReference type="Gene3D" id="3.40.50.720">
    <property type="entry name" value="NAD(P)-binding Rossmann-like Domain"/>
    <property type="match status" value="1"/>
</dbReference>
<dbReference type="PANTHER" id="PTHR43377:SF1">
    <property type="entry name" value="BILIVERDIN REDUCTASE A"/>
    <property type="match status" value="1"/>
</dbReference>